<dbReference type="InterPro" id="IPR045540">
    <property type="entry name" value="YegS/DAGK_C"/>
</dbReference>
<proteinExistence type="inferred from homology"/>
<keyword evidence="5" id="KW-0479">Metal-binding</keyword>
<keyword evidence="6" id="KW-0547">Nucleotide-binding</keyword>
<dbReference type="GO" id="GO:0008654">
    <property type="term" value="P:phospholipid biosynthetic process"/>
    <property type="evidence" value="ECO:0007669"/>
    <property type="project" value="UniProtKB-KW"/>
</dbReference>
<evidence type="ECO:0000256" key="3">
    <source>
        <dbReference type="ARBA" id="ARBA00022516"/>
    </source>
</evidence>
<organism evidence="14 15">
    <name type="scientific">Coprococcus hominis</name>
    <name type="common">ex Liu et al. 2022</name>
    <dbReference type="NCBI Taxonomy" id="2763039"/>
    <lineage>
        <taxon>Bacteria</taxon>
        <taxon>Bacillati</taxon>
        <taxon>Bacillota</taxon>
        <taxon>Clostridia</taxon>
        <taxon>Lachnospirales</taxon>
        <taxon>Lachnospiraceae</taxon>
        <taxon>Coprococcus</taxon>
    </lineage>
</organism>
<dbReference type="SMART" id="SM00046">
    <property type="entry name" value="DAGKc"/>
    <property type="match status" value="1"/>
</dbReference>
<keyword evidence="7 14" id="KW-0418">Kinase</keyword>
<dbReference type="PANTHER" id="PTHR12358">
    <property type="entry name" value="SPHINGOSINE KINASE"/>
    <property type="match status" value="1"/>
</dbReference>
<keyword evidence="11" id="KW-0594">Phospholipid biosynthesis</keyword>
<reference evidence="14 15" key="1">
    <citation type="submission" date="2020-08" db="EMBL/GenBank/DDBJ databases">
        <title>Genome public.</title>
        <authorList>
            <person name="Liu C."/>
            <person name="Sun Q."/>
        </authorList>
    </citation>
    <scope>NUCLEOTIDE SEQUENCE [LARGE SCALE GENOMIC DNA]</scope>
    <source>
        <strain evidence="14 15">NSJ-10</strain>
    </source>
</reference>
<dbReference type="Pfam" id="PF19279">
    <property type="entry name" value="YegS_C"/>
    <property type="match status" value="1"/>
</dbReference>
<protein>
    <submittedName>
        <fullName evidence="14">Diacylglycerol kinase family lipid kinase</fullName>
    </submittedName>
</protein>
<dbReference type="SUPFAM" id="SSF111331">
    <property type="entry name" value="NAD kinase/diacylglycerol kinase-like"/>
    <property type="match status" value="1"/>
</dbReference>
<comment type="cofactor">
    <cofactor evidence="1">
        <name>Mg(2+)</name>
        <dbReference type="ChEBI" id="CHEBI:18420"/>
    </cofactor>
</comment>
<dbReference type="EMBL" id="JACOOX010000006">
    <property type="protein sequence ID" value="MBC5663500.1"/>
    <property type="molecule type" value="Genomic_DNA"/>
</dbReference>
<evidence type="ECO:0000256" key="9">
    <source>
        <dbReference type="ARBA" id="ARBA00022842"/>
    </source>
</evidence>
<keyword evidence="9" id="KW-0460">Magnesium</keyword>
<evidence type="ECO:0000256" key="8">
    <source>
        <dbReference type="ARBA" id="ARBA00022840"/>
    </source>
</evidence>
<evidence type="ECO:0000256" key="1">
    <source>
        <dbReference type="ARBA" id="ARBA00001946"/>
    </source>
</evidence>
<dbReference type="InterPro" id="IPR017438">
    <property type="entry name" value="ATP-NAD_kinase_N"/>
</dbReference>
<comment type="caution">
    <text evidence="14">The sequence shown here is derived from an EMBL/GenBank/DDBJ whole genome shotgun (WGS) entry which is preliminary data.</text>
</comment>
<dbReference type="GO" id="GO:0005886">
    <property type="term" value="C:plasma membrane"/>
    <property type="evidence" value="ECO:0007669"/>
    <property type="project" value="TreeGrafter"/>
</dbReference>
<dbReference type="Gene3D" id="3.40.50.10330">
    <property type="entry name" value="Probable inorganic polyphosphate/atp-NAD kinase, domain 1"/>
    <property type="match status" value="1"/>
</dbReference>
<dbReference type="InterPro" id="IPR050187">
    <property type="entry name" value="Lipid_Phosphate_FormReg"/>
</dbReference>
<comment type="similarity">
    <text evidence="2">Belongs to the diacylglycerol/lipid kinase family.</text>
</comment>
<dbReference type="GO" id="GO:0046872">
    <property type="term" value="F:metal ion binding"/>
    <property type="evidence" value="ECO:0007669"/>
    <property type="project" value="UniProtKB-KW"/>
</dbReference>
<evidence type="ECO:0000256" key="2">
    <source>
        <dbReference type="ARBA" id="ARBA00005983"/>
    </source>
</evidence>
<evidence type="ECO:0000256" key="11">
    <source>
        <dbReference type="ARBA" id="ARBA00023209"/>
    </source>
</evidence>
<dbReference type="InterPro" id="IPR016064">
    <property type="entry name" value="NAD/diacylglycerol_kinase_sf"/>
</dbReference>
<evidence type="ECO:0000256" key="4">
    <source>
        <dbReference type="ARBA" id="ARBA00022679"/>
    </source>
</evidence>
<evidence type="ECO:0000256" key="12">
    <source>
        <dbReference type="ARBA" id="ARBA00023264"/>
    </source>
</evidence>
<dbReference type="Pfam" id="PF00781">
    <property type="entry name" value="DAGK_cat"/>
    <property type="match status" value="1"/>
</dbReference>
<dbReference type="AlphaFoldDB" id="A0A8I0AQM1"/>
<dbReference type="Gene3D" id="2.60.200.40">
    <property type="match status" value="1"/>
</dbReference>
<evidence type="ECO:0000256" key="5">
    <source>
        <dbReference type="ARBA" id="ARBA00022723"/>
    </source>
</evidence>
<evidence type="ECO:0000256" key="7">
    <source>
        <dbReference type="ARBA" id="ARBA00022777"/>
    </source>
</evidence>
<dbReference type="GO" id="GO:0004143">
    <property type="term" value="F:ATP-dependent diacylglycerol kinase activity"/>
    <property type="evidence" value="ECO:0007669"/>
    <property type="project" value="TreeGrafter"/>
</dbReference>
<keyword evidence="8" id="KW-0067">ATP-binding</keyword>
<evidence type="ECO:0000313" key="15">
    <source>
        <dbReference type="Proteomes" id="UP000615234"/>
    </source>
</evidence>
<keyword evidence="3" id="KW-0444">Lipid biosynthesis</keyword>
<evidence type="ECO:0000259" key="13">
    <source>
        <dbReference type="PROSITE" id="PS50146"/>
    </source>
</evidence>
<dbReference type="PANTHER" id="PTHR12358:SF106">
    <property type="entry name" value="LIPID KINASE YEGS"/>
    <property type="match status" value="1"/>
</dbReference>
<dbReference type="NCBIfam" id="TIGR00147">
    <property type="entry name" value="YegS/Rv2252/BmrU family lipid kinase"/>
    <property type="match status" value="1"/>
</dbReference>
<evidence type="ECO:0000313" key="14">
    <source>
        <dbReference type="EMBL" id="MBC5663500.1"/>
    </source>
</evidence>
<dbReference type="PROSITE" id="PS50146">
    <property type="entry name" value="DAGK"/>
    <property type="match status" value="1"/>
</dbReference>
<dbReference type="InterPro" id="IPR005218">
    <property type="entry name" value="Diacylglycerol/lipid_kinase"/>
</dbReference>
<dbReference type="Proteomes" id="UP000615234">
    <property type="component" value="Unassembled WGS sequence"/>
</dbReference>
<keyword evidence="10" id="KW-0443">Lipid metabolism</keyword>
<evidence type="ECO:0000256" key="6">
    <source>
        <dbReference type="ARBA" id="ARBA00022741"/>
    </source>
</evidence>
<keyword evidence="12" id="KW-1208">Phospholipid metabolism</keyword>
<sequence>MNMKKMLFIVNPKAGRTTLKNCLIDVIDVFCKKEYEVRIYLTQGVGDAARVVKEEGENYDVIVCAGGDGTLGNTVTGFMECGLNRPLGYIPCGSTNDYARSLEIPKEAIEAAEQLVTAAPFSVDVGELNKNYFVYVAAFGIFSDTSYATPQNMKNILGHAAYVLQGMKSLVNVPTYNLKIEFNNQTYTGEFMFGMISNSVSVGGYKSLTSHGVEFDDGLFEGVLIRKIQNLADLQRIINSLLLGNTNETNMVAFRTNRVVIESEEPIAWTLDGEYGGEYTTSEISVHRRAVSLLVSPEEEKEEVK</sequence>
<feature type="domain" description="DAGKc" evidence="13">
    <location>
        <begin position="1"/>
        <end position="132"/>
    </location>
</feature>
<gene>
    <name evidence="14" type="ORF">H8S09_11565</name>
</gene>
<name>A0A8I0AQM1_9FIRM</name>
<keyword evidence="4" id="KW-0808">Transferase</keyword>
<dbReference type="GO" id="GO:0005524">
    <property type="term" value="F:ATP binding"/>
    <property type="evidence" value="ECO:0007669"/>
    <property type="project" value="UniProtKB-KW"/>
</dbReference>
<accession>A0A8I0AQM1</accession>
<dbReference type="InterPro" id="IPR001206">
    <property type="entry name" value="Diacylglycerol_kinase_cat_dom"/>
</dbReference>
<evidence type="ECO:0000256" key="10">
    <source>
        <dbReference type="ARBA" id="ARBA00023098"/>
    </source>
</evidence>
<keyword evidence="15" id="KW-1185">Reference proteome</keyword>